<sequence length="392" mass="43950">MVGALPESEGHDAILNVVDLRSKQLIAIPCNVELSAEGWAQLFFQHVYRRKGLPRKVISDRGPQFVSRFLKALYELLGIKGNPSTPYHPQTDGQTERVNQEIEQYLRIFINHRQNDWVRWLPIAEFCYNDRVHASTGYSPFYLNSGRHPWKGRPPDDRSVTRRRKSALEVGAARDVRDGGDAREGELVQAFGAERDVQGVSAVEVREDVSEDIVVERGRGHARPLGHWRRSTSRGAVLGDGRRGCRRRRRRGARRSVGRSTSEGSGRRTEAVAVASSELNPERVRAYARLTLERIPPRARPSGSLAETHSGAALRRASTQRAPPLSYVARACMPRGWVRTRAGTEEGKARKDETANVIDYDLESINTAGSHEQRATDSETENDGLSSRYSTH</sequence>
<accession>A0ACC1MJT8</accession>
<protein>
    <submittedName>
        <fullName evidence="1">Uncharacterized protein</fullName>
    </submittedName>
</protein>
<keyword evidence="2" id="KW-1185">Reference proteome</keyword>
<gene>
    <name evidence="1" type="ORF">NUW54_g13776</name>
</gene>
<dbReference type="EMBL" id="JANSHE010006618">
    <property type="protein sequence ID" value="KAJ2966536.1"/>
    <property type="molecule type" value="Genomic_DNA"/>
</dbReference>
<name>A0ACC1MJT8_9APHY</name>
<comment type="caution">
    <text evidence="1">The sequence shown here is derived from an EMBL/GenBank/DDBJ whole genome shotgun (WGS) entry which is preliminary data.</text>
</comment>
<proteinExistence type="predicted"/>
<evidence type="ECO:0000313" key="1">
    <source>
        <dbReference type="EMBL" id="KAJ2966536.1"/>
    </source>
</evidence>
<dbReference type="Proteomes" id="UP001144978">
    <property type="component" value="Unassembled WGS sequence"/>
</dbReference>
<evidence type="ECO:0000313" key="2">
    <source>
        <dbReference type="Proteomes" id="UP001144978"/>
    </source>
</evidence>
<organism evidence="1 2">
    <name type="scientific">Trametes sanguinea</name>
    <dbReference type="NCBI Taxonomy" id="158606"/>
    <lineage>
        <taxon>Eukaryota</taxon>
        <taxon>Fungi</taxon>
        <taxon>Dikarya</taxon>
        <taxon>Basidiomycota</taxon>
        <taxon>Agaricomycotina</taxon>
        <taxon>Agaricomycetes</taxon>
        <taxon>Polyporales</taxon>
        <taxon>Polyporaceae</taxon>
        <taxon>Trametes</taxon>
    </lineage>
</organism>
<reference evidence="1" key="1">
    <citation type="submission" date="2022-08" db="EMBL/GenBank/DDBJ databases">
        <title>Genome Sequence of Pycnoporus sanguineus.</title>
        <authorList>
            <person name="Buettner E."/>
        </authorList>
    </citation>
    <scope>NUCLEOTIDE SEQUENCE</scope>
    <source>
        <strain evidence="1">CG-C14</strain>
    </source>
</reference>